<proteinExistence type="predicted"/>
<dbReference type="RefSeq" id="WP_112258972.1">
    <property type="nucleotide sequence ID" value="NZ_QMIG01000015.1"/>
</dbReference>
<dbReference type="InterPro" id="IPR036365">
    <property type="entry name" value="PGBD-like_sf"/>
</dbReference>
<dbReference type="Gene3D" id="2.40.420.20">
    <property type="match status" value="1"/>
</dbReference>
<evidence type="ECO:0000313" key="4">
    <source>
        <dbReference type="Proteomes" id="UP000250462"/>
    </source>
</evidence>
<evidence type="ECO:0000256" key="1">
    <source>
        <dbReference type="SAM" id="MobiDB-lite"/>
    </source>
</evidence>
<comment type="caution">
    <text evidence="3">The sequence shown here is derived from an EMBL/GenBank/DDBJ whole genome shotgun (WGS) entry which is preliminary data.</text>
</comment>
<keyword evidence="4" id="KW-1185">Reference proteome</keyword>
<dbReference type="Proteomes" id="UP000250462">
    <property type="component" value="Unassembled WGS sequence"/>
</dbReference>
<dbReference type="OrthoDB" id="3268648at2"/>
<dbReference type="EMBL" id="QMIG01000015">
    <property type="protein sequence ID" value="RAW12516.1"/>
    <property type="molecule type" value="Genomic_DNA"/>
</dbReference>
<dbReference type="InterPro" id="IPR036366">
    <property type="entry name" value="PGBDSf"/>
</dbReference>
<accession>A0A329QJW7</accession>
<sequence>MGAAMLGVLAGMAASTWVKSPREVTAESEPPPPTRLTETVDRRVLEETVVLRGTVGFDRTVDVRVRPGEGERSEPIVTAVQSSNGDDVKAGQVVAEVGGRPVVVWPGSVPTYRDLRPGAEGDDVAQLQAALENAGFGVGSDTAGVYGPGTKDAVRQFYDSIGYPVPTTGDEAEVRAAADEVEAAERVLEDARDALEHATSAAAGNADEDGATESGGGDSTDDHDAGSPDNAATDVDEATKQVERAEEDLEDAREAYHATVATSGPMVPRSEYVFLPELPARVVRVNARVGETVNADQALLVLSSGRLAVTADLQARHERLVREGQAVKVLSEAADSSVEAEVAAVERVERQDTSEQDDTASGSGGEEAGSVAQARIRGDFPDKMAGADVRVTIIAASTEEAVLVVPTTAIFGDPDGTTRVISVDGERQERVEVTTGTSADGFVEVTPAEDQTLSEGDEVLVSE</sequence>
<evidence type="ECO:0000259" key="2">
    <source>
        <dbReference type="Pfam" id="PF01471"/>
    </source>
</evidence>
<organism evidence="3 4">
    <name type="scientific">Phytoactinopolyspora halophila</name>
    <dbReference type="NCBI Taxonomy" id="1981511"/>
    <lineage>
        <taxon>Bacteria</taxon>
        <taxon>Bacillati</taxon>
        <taxon>Actinomycetota</taxon>
        <taxon>Actinomycetes</taxon>
        <taxon>Jiangellales</taxon>
        <taxon>Jiangellaceae</taxon>
        <taxon>Phytoactinopolyspora</taxon>
    </lineage>
</organism>
<dbReference type="GO" id="GO:1990281">
    <property type="term" value="C:efflux pump complex"/>
    <property type="evidence" value="ECO:0007669"/>
    <property type="project" value="TreeGrafter"/>
</dbReference>
<feature type="region of interest" description="Disordered" evidence="1">
    <location>
        <begin position="340"/>
        <end position="373"/>
    </location>
</feature>
<feature type="domain" description="Peptidoglycan binding-like" evidence="2">
    <location>
        <begin position="121"/>
        <end position="157"/>
    </location>
</feature>
<name>A0A329QJW7_9ACTN</name>
<feature type="compositionally biased region" description="Basic and acidic residues" evidence="1">
    <location>
        <begin position="344"/>
        <end position="353"/>
    </location>
</feature>
<dbReference type="SUPFAM" id="SSF47090">
    <property type="entry name" value="PGBD-like"/>
    <property type="match status" value="1"/>
</dbReference>
<feature type="region of interest" description="Disordered" evidence="1">
    <location>
        <begin position="199"/>
        <end position="251"/>
    </location>
</feature>
<gene>
    <name evidence="3" type="ORF">DPM12_14045</name>
</gene>
<dbReference type="AlphaFoldDB" id="A0A329QJW7"/>
<dbReference type="PANTHER" id="PTHR30469:SF15">
    <property type="entry name" value="HLYD FAMILY OF SECRETION PROTEINS"/>
    <property type="match status" value="1"/>
</dbReference>
<dbReference type="Gene3D" id="1.10.101.10">
    <property type="entry name" value="PGBD-like superfamily/PGBD"/>
    <property type="match status" value="1"/>
</dbReference>
<reference evidence="3 4" key="1">
    <citation type="submission" date="2018-06" db="EMBL/GenBank/DDBJ databases">
        <title>Phytoactinopolyspora halophila sp. nov., a novel halophilic actinomycete isolated from a saline soil in China.</title>
        <authorList>
            <person name="Tang S.-K."/>
        </authorList>
    </citation>
    <scope>NUCLEOTIDE SEQUENCE [LARGE SCALE GENOMIC DNA]</scope>
    <source>
        <strain evidence="3 4">YIM 96934</strain>
    </source>
</reference>
<dbReference type="PANTHER" id="PTHR30469">
    <property type="entry name" value="MULTIDRUG RESISTANCE PROTEIN MDTA"/>
    <property type="match status" value="1"/>
</dbReference>
<evidence type="ECO:0000313" key="3">
    <source>
        <dbReference type="EMBL" id="RAW12516.1"/>
    </source>
</evidence>
<protein>
    <recommendedName>
        <fullName evidence="2">Peptidoglycan binding-like domain-containing protein</fullName>
    </recommendedName>
</protein>
<dbReference type="GO" id="GO:0015562">
    <property type="term" value="F:efflux transmembrane transporter activity"/>
    <property type="evidence" value="ECO:0007669"/>
    <property type="project" value="TreeGrafter"/>
</dbReference>
<dbReference type="InterPro" id="IPR002477">
    <property type="entry name" value="Peptidoglycan-bd-like"/>
</dbReference>
<dbReference type="Pfam" id="PF01471">
    <property type="entry name" value="PG_binding_1"/>
    <property type="match status" value="1"/>
</dbReference>